<reference evidence="2 3" key="1">
    <citation type="submission" date="2014-03" db="EMBL/GenBank/DDBJ databases">
        <title>Genome sequence of Clostridium litorale W6, DSM 5388.</title>
        <authorList>
            <person name="Poehlein A."/>
            <person name="Jagirdar A."/>
            <person name="Khonsari B."/>
            <person name="Chibani C.M."/>
            <person name="Gutierrez Gutierrez D.A."/>
            <person name="Davydova E."/>
            <person name="Alghaithi H.S."/>
            <person name="Nair K.P."/>
            <person name="Dhamotharan K."/>
            <person name="Chandran L."/>
            <person name="G W."/>
            <person name="Daniel R."/>
        </authorList>
    </citation>
    <scope>NUCLEOTIDE SEQUENCE [LARGE SCALE GENOMIC DNA]</scope>
    <source>
        <strain evidence="2 3">W6</strain>
    </source>
</reference>
<evidence type="ECO:0000256" key="1">
    <source>
        <dbReference type="SAM" id="MobiDB-lite"/>
    </source>
</evidence>
<dbReference type="AlphaFoldDB" id="A0A069REA9"/>
<dbReference type="EMBL" id="JJMM01000016">
    <property type="protein sequence ID" value="KDR94525.1"/>
    <property type="molecule type" value="Genomic_DNA"/>
</dbReference>
<proteinExistence type="predicted"/>
<sequence>MYDMHCRARKAVGLSGHYRKMSSNKNQEVIFDYQKHEIDKEKRTKKKGLKGKMKNEASEEMMVSKKKTPSKKKSKYINYKNIDIDIFADEFDSNDFDY</sequence>
<comment type="caution">
    <text evidence="2">The sequence shown here is derived from an EMBL/GenBank/DDBJ whole genome shotgun (WGS) entry which is preliminary data.</text>
</comment>
<name>A0A069REA9_PEPLI</name>
<evidence type="ECO:0000313" key="3">
    <source>
        <dbReference type="Proteomes" id="UP000027946"/>
    </source>
</evidence>
<dbReference type="STRING" id="1121324.CLIT_16c00250"/>
<protein>
    <submittedName>
        <fullName evidence="2">Uncharacterized protein</fullName>
    </submittedName>
</protein>
<dbReference type="RefSeq" id="WP_038266744.1">
    <property type="nucleotide sequence ID" value="NZ_FSRH01000020.1"/>
</dbReference>
<feature type="region of interest" description="Disordered" evidence="1">
    <location>
        <begin position="41"/>
        <end position="67"/>
    </location>
</feature>
<organism evidence="2 3">
    <name type="scientific">Peptoclostridium litorale DSM 5388</name>
    <dbReference type="NCBI Taxonomy" id="1121324"/>
    <lineage>
        <taxon>Bacteria</taxon>
        <taxon>Bacillati</taxon>
        <taxon>Bacillota</taxon>
        <taxon>Clostridia</taxon>
        <taxon>Peptostreptococcales</taxon>
        <taxon>Peptoclostridiaceae</taxon>
        <taxon>Peptoclostridium</taxon>
    </lineage>
</organism>
<evidence type="ECO:0000313" key="2">
    <source>
        <dbReference type="EMBL" id="KDR94525.1"/>
    </source>
</evidence>
<dbReference type="Proteomes" id="UP000027946">
    <property type="component" value="Unassembled WGS sequence"/>
</dbReference>
<feature type="compositionally biased region" description="Basic residues" evidence="1">
    <location>
        <begin position="43"/>
        <end position="52"/>
    </location>
</feature>
<keyword evidence="3" id="KW-1185">Reference proteome</keyword>
<gene>
    <name evidence="2" type="ORF">CLIT_16c00250</name>
</gene>
<accession>A0A069REA9</accession>